<sequence length="361" mass="40647">MLGTSAPPQTAQSGDVMPSQVGQAKHQNILTPHLIQNFLQPQPRIVTFWKKMPWKDHLKRLKNEFENLIAEPQAQQQPQQPPPQAYAPPPQQQPMGAQPGQVYWQPQFRPDNPVSNDWDAKIGNADGWGNQELEHYTADQQNAFYTPDGKLVLRAIANNGNPNPEQKYTSARLVSRQTLSRDQGVLTAVILSPCAEGIWPAFWLLPQEPFSWPVDGEIDIAETWNGDLENHTCLHWGQHHEPEKHRVLGTRIPDMQYRPVKYDFAWIQPGGEAGQGRMIWYIDGRPIMKAEIPAGTRPVREMTILLNVAMGGNVCGGKVPADGYYDMVVHTLFLGSEPEYGGWHRFDADWGNPATPLGNTY</sequence>
<organism evidence="1 2">
    <name type="scientific">Fusarium solani subsp. cucurbitae</name>
    <name type="common">Neocosmosporum cucurbitae</name>
    <dbReference type="NCBI Taxonomy" id="2747967"/>
    <lineage>
        <taxon>Eukaryota</taxon>
        <taxon>Fungi</taxon>
        <taxon>Dikarya</taxon>
        <taxon>Ascomycota</taxon>
        <taxon>Pezizomycotina</taxon>
        <taxon>Sordariomycetes</taxon>
        <taxon>Hypocreomycetidae</taxon>
        <taxon>Hypocreales</taxon>
        <taxon>Nectriaceae</taxon>
        <taxon>Fusarium</taxon>
        <taxon>Fusarium solani species complex</taxon>
    </lineage>
</organism>
<dbReference type="Proteomes" id="UP000830768">
    <property type="component" value="Chromosome 2"/>
</dbReference>
<evidence type="ECO:0000313" key="2">
    <source>
        <dbReference type="Proteomes" id="UP000830768"/>
    </source>
</evidence>
<keyword evidence="2" id="KW-1185">Reference proteome</keyword>
<gene>
    <name evidence="1" type="ORF">LCI18_002663</name>
</gene>
<dbReference type="EMBL" id="CP090031">
    <property type="protein sequence ID" value="UPK91728.1"/>
    <property type="molecule type" value="Genomic_DNA"/>
</dbReference>
<name>A0ACD3YV33_FUSSC</name>
<evidence type="ECO:0000313" key="1">
    <source>
        <dbReference type="EMBL" id="UPK91728.1"/>
    </source>
</evidence>
<protein>
    <submittedName>
        <fullName evidence="1">Uncharacterized protein</fullName>
    </submittedName>
</protein>
<proteinExistence type="predicted"/>
<reference evidence="1" key="1">
    <citation type="submission" date="2021-11" db="EMBL/GenBank/DDBJ databases">
        <title>Fusarium solani-melongenae Genome sequencing and assembly.</title>
        <authorList>
            <person name="Xie S."/>
            <person name="Huang L."/>
            <person name="Zhang X."/>
        </authorList>
    </citation>
    <scope>NUCLEOTIDE SEQUENCE</scope>
    <source>
        <strain evidence="1">CRI 24-3</strain>
    </source>
</reference>
<accession>A0ACD3YV33</accession>